<evidence type="ECO:0008006" key="3">
    <source>
        <dbReference type="Google" id="ProtNLM"/>
    </source>
</evidence>
<dbReference type="EMBL" id="MN738893">
    <property type="protein sequence ID" value="QHT30204.1"/>
    <property type="molecule type" value="Genomic_DNA"/>
</dbReference>
<keyword evidence="1" id="KW-0472">Membrane</keyword>
<organism evidence="2">
    <name type="scientific">viral metagenome</name>
    <dbReference type="NCBI Taxonomy" id="1070528"/>
    <lineage>
        <taxon>unclassified sequences</taxon>
        <taxon>metagenomes</taxon>
        <taxon>organismal metagenomes</taxon>
    </lineage>
</organism>
<dbReference type="AlphaFoldDB" id="A0A6C0ELZ0"/>
<feature type="transmembrane region" description="Helical" evidence="1">
    <location>
        <begin position="99"/>
        <end position="119"/>
    </location>
</feature>
<feature type="transmembrane region" description="Helical" evidence="1">
    <location>
        <begin position="6"/>
        <end position="23"/>
    </location>
</feature>
<keyword evidence="1" id="KW-0812">Transmembrane</keyword>
<dbReference type="InterPro" id="IPR046740">
    <property type="entry name" value="DUF6790"/>
</dbReference>
<accession>A0A6C0ELZ0</accession>
<feature type="transmembrane region" description="Helical" evidence="1">
    <location>
        <begin position="131"/>
        <end position="148"/>
    </location>
</feature>
<reference evidence="2" key="1">
    <citation type="journal article" date="2020" name="Nature">
        <title>Giant virus diversity and host interactions through global metagenomics.</title>
        <authorList>
            <person name="Schulz F."/>
            <person name="Roux S."/>
            <person name="Paez-Espino D."/>
            <person name="Jungbluth S."/>
            <person name="Walsh D.A."/>
            <person name="Denef V.J."/>
            <person name="McMahon K.D."/>
            <person name="Konstantinidis K.T."/>
            <person name="Eloe-Fadrosh E.A."/>
            <person name="Kyrpides N.C."/>
            <person name="Woyke T."/>
        </authorList>
    </citation>
    <scope>NUCLEOTIDE SEQUENCE</scope>
    <source>
        <strain evidence="2">GVMAG-M-3300009149-34</strain>
    </source>
</reference>
<evidence type="ECO:0000256" key="1">
    <source>
        <dbReference type="SAM" id="Phobius"/>
    </source>
</evidence>
<keyword evidence="1" id="KW-1133">Transmembrane helix</keyword>
<protein>
    <recommendedName>
        <fullName evidence="3">DoxX family protein</fullName>
    </recommendedName>
</protein>
<dbReference type="Pfam" id="PF20589">
    <property type="entry name" value="DUF6790"/>
    <property type="match status" value="1"/>
</dbReference>
<feature type="transmembrane region" description="Helical" evidence="1">
    <location>
        <begin position="35"/>
        <end position="54"/>
    </location>
</feature>
<evidence type="ECO:0000313" key="2">
    <source>
        <dbReference type="EMBL" id="QHT30204.1"/>
    </source>
</evidence>
<name>A0A6C0ELZ0_9ZZZZ</name>
<sequence>MIIKTVLSNMIPILTTIGIIFILTDKTPGHLQKNLLRWVAGAALLYGGLIHVLMPETAASEIGWKTSPFQKEVGYYDIFVGLTCILGSTKFGKKFAPGAILIYSGFAFAAGINHLYEFIHKGNTSKNNTGFVLWSDLLTPLALMYTLLP</sequence>
<proteinExistence type="predicted"/>